<protein>
    <submittedName>
        <fullName evidence="2">Uncharacterized protein</fullName>
    </submittedName>
</protein>
<proteinExistence type="predicted"/>
<sequence>MAAAQYVTNTLSKPDSLSPGNSGSRKENKW</sequence>
<evidence type="ECO:0000256" key="1">
    <source>
        <dbReference type="SAM" id="MobiDB-lite"/>
    </source>
</evidence>
<name>A0A8S5T1I3_9CAUD</name>
<feature type="compositionally biased region" description="Polar residues" evidence="1">
    <location>
        <begin position="1"/>
        <end position="23"/>
    </location>
</feature>
<accession>A0A8S5T1I3</accession>
<feature type="region of interest" description="Disordered" evidence="1">
    <location>
        <begin position="1"/>
        <end position="30"/>
    </location>
</feature>
<reference evidence="2" key="1">
    <citation type="journal article" date="2021" name="Proc. Natl. Acad. Sci. U.S.A.">
        <title>A Catalog of Tens of Thousands of Viruses from Human Metagenomes Reveals Hidden Associations with Chronic Diseases.</title>
        <authorList>
            <person name="Tisza M.J."/>
            <person name="Buck C.B."/>
        </authorList>
    </citation>
    <scope>NUCLEOTIDE SEQUENCE</scope>
    <source>
        <strain evidence="2">CtKFk2</strain>
    </source>
</reference>
<organism evidence="2">
    <name type="scientific">Siphoviridae sp. ctKFk2</name>
    <dbReference type="NCBI Taxonomy" id="2827841"/>
    <lineage>
        <taxon>Viruses</taxon>
        <taxon>Duplodnaviria</taxon>
        <taxon>Heunggongvirae</taxon>
        <taxon>Uroviricota</taxon>
        <taxon>Caudoviricetes</taxon>
    </lineage>
</organism>
<evidence type="ECO:0000313" key="2">
    <source>
        <dbReference type="EMBL" id="DAF56815.1"/>
    </source>
</evidence>
<dbReference type="EMBL" id="BK032722">
    <property type="protein sequence ID" value="DAF56815.1"/>
    <property type="molecule type" value="Genomic_DNA"/>
</dbReference>